<dbReference type="OrthoDB" id="2209931at2"/>
<dbReference type="AlphaFoldDB" id="A0A1H6UXX2"/>
<keyword evidence="2" id="KW-1185">Reference proteome</keyword>
<dbReference type="InterPro" id="IPR010995">
    <property type="entry name" value="DNA_repair_Rad51/TF_NusA_a-hlx"/>
</dbReference>
<gene>
    <name evidence="1" type="ORF">SAMN04488113_1407</name>
</gene>
<dbReference type="Gene3D" id="1.25.40.10">
    <property type="entry name" value="Tetratricopeptide repeat domain"/>
    <property type="match status" value="1"/>
</dbReference>
<protein>
    <recommendedName>
        <fullName evidence="3">Helix-hairpin-helix domain-containing protein</fullName>
    </recommendedName>
</protein>
<dbReference type="Gene3D" id="1.10.150.20">
    <property type="entry name" value="5' to 3' exonuclease, C-terminal subdomain"/>
    <property type="match status" value="1"/>
</dbReference>
<proteinExistence type="predicted"/>
<name>A0A1H6UXX2_9LACT</name>
<evidence type="ECO:0008006" key="3">
    <source>
        <dbReference type="Google" id="ProtNLM"/>
    </source>
</evidence>
<dbReference type="Proteomes" id="UP000198564">
    <property type="component" value="Unassembled WGS sequence"/>
</dbReference>
<organism evidence="1 2">
    <name type="scientific">Alkalibacterium gilvum</name>
    <dbReference type="NCBI Taxonomy" id="1130080"/>
    <lineage>
        <taxon>Bacteria</taxon>
        <taxon>Bacillati</taxon>
        <taxon>Bacillota</taxon>
        <taxon>Bacilli</taxon>
        <taxon>Lactobacillales</taxon>
        <taxon>Carnobacteriaceae</taxon>
        <taxon>Alkalibacterium</taxon>
    </lineage>
</organism>
<dbReference type="RefSeq" id="WP_091636177.1">
    <property type="nucleotide sequence ID" value="NZ_FNYW01000040.1"/>
</dbReference>
<dbReference type="GO" id="GO:0000166">
    <property type="term" value="F:nucleotide binding"/>
    <property type="evidence" value="ECO:0007669"/>
    <property type="project" value="InterPro"/>
</dbReference>
<evidence type="ECO:0000313" key="2">
    <source>
        <dbReference type="Proteomes" id="UP000198564"/>
    </source>
</evidence>
<evidence type="ECO:0000313" key="1">
    <source>
        <dbReference type="EMBL" id="SEI97091.1"/>
    </source>
</evidence>
<reference evidence="2" key="1">
    <citation type="submission" date="2016-10" db="EMBL/GenBank/DDBJ databases">
        <authorList>
            <person name="Varghese N."/>
            <person name="Submissions S."/>
        </authorList>
    </citation>
    <scope>NUCLEOTIDE SEQUENCE [LARGE SCALE GENOMIC DNA]</scope>
    <source>
        <strain evidence="2">DSM 25751</strain>
    </source>
</reference>
<accession>A0A1H6UXX2</accession>
<dbReference type="InterPro" id="IPR011990">
    <property type="entry name" value="TPR-like_helical_dom_sf"/>
</dbReference>
<dbReference type="EMBL" id="FNYW01000040">
    <property type="protein sequence ID" value="SEI97091.1"/>
    <property type="molecule type" value="Genomic_DNA"/>
</dbReference>
<dbReference type="SUPFAM" id="SSF47794">
    <property type="entry name" value="Rad51 N-terminal domain-like"/>
    <property type="match status" value="1"/>
</dbReference>
<dbReference type="STRING" id="1130080.SAMN04488113_1407"/>
<sequence>MSNDMEMFQRMVQQFINEHGDEFDSPMEAVDYFTKKYNKEIKEKNDFSQSETKETRSMRKLEEAEYTHAQKKRKKLIEEAITIWPENWDAQSMLIDLKADQDYTALIEQHAFLEKRARKHWQNNTDQMGYLNVEERPYFRLKAKVAFIYMEMGMVDHALEHLLEIYKIDETDSLGTRYKIMSLYVRKFDWKSAWRFFQKSEGADEDDQMLVPIIILAILTDRKGLARTLLQKLGDVNSEIKLLFLQDMWPIEELYDDEMTLADSYKPYSYQSILIALRDILFIIIENQYLFDWLKKETLDMFPVNHRFKNLHQPFSGVIDPEAQVQIDDFYYSMRDESSNPLRGMSINRMRILYRAGLRTFEDFAERTEKELLKLDGIGPVTIKELKANGVTFRK</sequence>